<feature type="domain" description="Protein kinase" evidence="2">
    <location>
        <begin position="9"/>
        <end position="314"/>
    </location>
</feature>
<protein>
    <recommendedName>
        <fullName evidence="1">non-specific serine/threonine protein kinase</fullName>
        <ecNumber evidence="1">2.7.11.1</ecNumber>
    </recommendedName>
</protein>
<keyword evidence="4" id="KW-1185">Reference proteome</keyword>
<gene>
    <name evidence="3" type="ORF">JAAARDRAFT_479009</name>
</gene>
<dbReference type="Gene3D" id="1.10.510.10">
    <property type="entry name" value="Transferase(Phosphotransferase) domain 1"/>
    <property type="match status" value="1"/>
</dbReference>
<dbReference type="PANTHER" id="PTHR11909">
    <property type="entry name" value="CASEIN KINASE-RELATED"/>
    <property type="match status" value="1"/>
</dbReference>
<proteinExistence type="predicted"/>
<dbReference type="InterPro" id="IPR050235">
    <property type="entry name" value="CK1_Ser-Thr_kinase"/>
</dbReference>
<dbReference type="Pfam" id="PF00069">
    <property type="entry name" value="Pkinase"/>
    <property type="match status" value="1"/>
</dbReference>
<dbReference type="InterPro" id="IPR011009">
    <property type="entry name" value="Kinase-like_dom_sf"/>
</dbReference>
<dbReference type="AlphaFoldDB" id="A0A067PML6"/>
<dbReference type="HOGENOM" id="CLU_019279_2_0_1"/>
<dbReference type="STRING" id="933084.A0A067PML6"/>
<dbReference type="Proteomes" id="UP000027265">
    <property type="component" value="Unassembled WGS sequence"/>
</dbReference>
<dbReference type="PROSITE" id="PS00108">
    <property type="entry name" value="PROTEIN_KINASE_ST"/>
    <property type="match status" value="1"/>
</dbReference>
<organism evidence="3 4">
    <name type="scientific">Jaapia argillacea MUCL 33604</name>
    <dbReference type="NCBI Taxonomy" id="933084"/>
    <lineage>
        <taxon>Eukaryota</taxon>
        <taxon>Fungi</taxon>
        <taxon>Dikarya</taxon>
        <taxon>Basidiomycota</taxon>
        <taxon>Agaricomycotina</taxon>
        <taxon>Agaricomycetes</taxon>
        <taxon>Agaricomycetidae</taxon>
        <taxon>Jaapiales</taxon>
        <taxon>Jaapiaceae</taxon>
        <taxon>Jaapia</taxon>
    </lineage>
</organism>
<dbReference type="EMBL" id="KL197739">
    <property type="protein sequence ID" value="KDQ52552.1"/>
    <property type="molecule type" value="Genomic_DNA"/>
</dbReference>
<accession>A0A067PML6</accession>
<evidence type="ECO:0000313" key="4">
    <source>
        <dbReference type="Proteomes" id="UP000027265"/>
    </source>
</evidence>
<reference evidence="4" key="1">
    <citation type="journal article" date="2014" name="Proc. Natl. Acad. Sci. U.S.A.">
        <title>Extensive sampling of basidiomycete genomes demonstrates inadequacy of the white-rot/brown-rot paradigm for wood decay fungi.</title>
        <authorList>
            <person name="Riley R."/>
            <person name="Salamov A.A."/>
            <person name="Brown D.W."/>
            <person name="Nagy L.G."/>
            <person name="Floudas D."/>
            <person name="Held B.W."/>
            <person name="Levasseur A."/>
            <person name="Lombard V."/>
            <person name="Morin E."/>
            <person name="Otillar R."/>
            <person name="Lindquist E.A."/>
            <person name="Sun H."/>
            <person name="LaButti K.M."/>
            <person name="Schmutz J."/>
            <person name="Jabbour D."/>
            <person name="Luo H."/>
            <person name="Baker S.E."/>
            <person name="Pisabarro A.G."/>
            <person name="Walton J.D."/>
            <person name="Blanchette R.A."/>
            <person name="Henrissat B."/>
            <person name="Martin F."/>
            <person name="Cullen D."/>
            <person name="Hibbett D.S."/>
            <person name="Grigoriev I.V."/>
        </authorList>
    </citation>
    <scope>NUCLEOTIDE SEQUENCE [LARGE SCALE GENOMIC DNA]</scope>
    <source>
        <strain evidence="4">MUCL 33604</strain>
    </source>
</reference>
<dbReference type="EC" id="2.7.11.1" evidence="1"/>
<dbReference type="SMART" id="SM00220">
    <property type="entry name" value="S_TKc"/>
    <property type="match status" value="1"/>
</dbReference>
<dbReference type="SUPFAM" id="SSF56112">
    <property type="entry name" value="Protein kinase-like (PK-like)"/>
    <property type="match status" value="1"/>
</dbReference>
<dbReference type="PROSITE" id="PS50011">
    <property type="entry name" value="PROTEIN_KINASE_DOM"/>
    <property type="match status" value="1"/>
</dbReference>
<evidence type="ECO:0000313" key="3">
    <source>
        <dbReference type="EMBL" id="KDQ52552.1"/>
    </source>
</evidence>
<dbReference type="CDD" id="cd14016">
    <property type="entry name" value="STKc_CK1"/>
    <property type="match status" value="1"/>
</dbReference>
<dbReference type="GO" id="GO:0005524">
    <property type="term" value="F:ATP binding"/>
    <property type="evidence" value="ECO:0007669"/>
    <property type="project" value="InterPro"/>
</dbReference>
<sequence length="314" mass="35959">MSYTFAGKYKLEEEIAIGGCGTVFLGVHTIAGKEVAIKVEPAAKHSLLKQESKIYKTLVGSPGVPWILWSGKQGNYNVMVIDLLGPSLEDLFKMCNRHFSLKTVLLLADQLLSRVEFLHSRDLVHRDIKPANFVMGTNNSSHLVNVIDFGLAKKYRDPRTTHHIPYKQDEHHGVGTSLFASINTHHGVESARRDDLESIAYMLIYFLRGSLPWRKLKGETTAETWNVIRDKKVECESLLTVGLPSEFDIFYKYVRGLEFDDLPDYDGLRELFRGLAKKQDIEYDFVYDWTIGKQKHKRRFCEACNARRTRARSC</sequence>
<dbReference type="InterPro" id="IPR000719">
    <property type="entry name" value="Prot_kinase_dom"/>
</dbReference>
<dbReference type="OrthoDB" id="5800476at2759"/>
<evidence type="ECO:0000256" key="1">
    <source>
        <dbReference type="ARBA" id="ARBA00012513"/>
    </source>
</evidence>
<name>A0A067PML6_9AGAM</name>
<evidence type="ECO:0000259" key="2">
    <source>
        <dbReference type="PROSITE" id="PS50011"/>
    </source>
</evidence>
<dbReference type="InParanoid" id="A0A067PML6"/>
<dbReference type="InterPro" id="IPR008271">
    <property type="entry name" value="Ser/Thr_kinase_AS"/>
</dbReference>
<dbReference type="GO" id="GO:0004674">
    <property type="term" value="F:protein serine/threonine kinase activity"/>
    <property type="evidence" value="ECO:0007669"/>
    <property type="project" value="UniProtKB-EC"/>
</dbReference>